<dbReference type="SUPFAM" id="SSF53335">
    <property type="entry name" value="S-adenosyl-L-methionine-dependent methyltransferases"/>
    <property type="match status" value="1"/>
</dbReference>
<keyword evidence="1 5" id="KW-0489">Methyltransferase</keyword>
<dbReference type="EMBL" id="BSKO01000001">
    <property type="protein sequence ID" value="GLO66441.1"/>
    <property type="molecule type" value="Genomic_DNA"/>
</dbReference>
<dbReference type="Pfam" id="PF03705">
    <property type="entry name" value="CheR_N"/>
    <property type="match status" value="1"/>
</dbReference>
<keyword evidence="6" id="KW-1185">Reference proteome</keyword>
<dbReference type="PROSITE" id="PS50123">
    <property type="entry name" value="CHER"/>
    <property type="match status" value="1"/>
</dbReference>
<keyword evidence="2" id="KW-0808">Transferase</keyword>
<dbReference type="SUPFAM" id="SSF47757">
    <property type="entry name" value="Chemotaxis receptor methyltransferase CheR, N-terminal domain"/>
    <property type="match status" value="1"/>
</dbReference>
<proteinExistence type="predicted"/>
<protein>
    <submittedName>
        <fullName evidence="5">Chemotaxis protein methyltransferase</fullName>
    </submittedName>
</protein>
<dbReference type="InterPro" id="IPR000780">
    <property type="entry name" value="CheR_MeTrfase"/>
</dbReference>
<dbReference type="Pfam" id="PF01739">
    <property type="entry name" value="CheR"/>
    <property type="match status" value="1"/>
</dbReference>
<dbReference type="SMART" id="SM00138">
    <property type="entry name" value="MeTrc"/>
    <property type="match status" value="1"/>
</dbReference>
<evidence type="ECO:0000313" key="5">
    <source>
        <dbReference type="EMBL" id="GLO66441.1"/>
    </source>
</evidence>
<reference evidence="5 6" key="1">
    <citation type="submission" date="2023-02" db="EMBL/GenBank/DDBJ databases">
        <title>Oceanobacillus kimchii IFOP_LL358 isolated form Alexandrium catenella lab strain.</title>
        <authorList>
            <person name="Gajardo G."/>
            <person name="Ueki S."/>
            <person name="Maruyama F."/>
        </authorList>
    </citation>
    <scope>NUCLEOTIDE SEQUENCE [LARGE SCALE GENOMIC DNA]</scope>
    <source>
        <strain evidence="5 6">IFOP_LL358</strain>
    </source>
</reference>
<accession>A0ABQ5THU3</accession>
<comment type="caution">
    <text evidence="5">The sequence shown here is derived from an EMBL/GenBank/DDBJ whole genome shotgun (WGS) entry which is preliminary data.</text>
</comment>
<dbReference type="InterPro" id="IPR050903">
    <property type="entry name" value="Bact_Chemotaxis_MeTrfase"/>
</dbReference>
<sequence length="261" mass="30671">MDDYKNFLEKVHQTLGLDLALYKETQMKRRITTLRDKRGFTSYIQYLQACLKDETLLKEFTDRLTINVSEFYRNPKRWEVLQQNIFPKLISQKPKIKIWSAACSTGEEPYSLAILLLEHFPKQDFEIIATDIDENVLKSAKQGMYQKQSLKELPDRLKNKYFERTGTIYSINPEIKQHITFKRHNLLADAYPHNVDLIVCRNVLIYFTDKAKNSIYQGFSNSLSANGILFVGSTEQIFTPQQYGFELEETFFYKKKQTISS</sequence>
<dbReference type="Proteomes" id="UP001275436">
    <property type="component" value="Unassembled WGS sequence"/>
</dbReference>
<dbReference type="RefSeq" id="WP_215063919.1">
    <property type="nucleotide sequence ID" value="NZ_BSKO01000001.1"/>
</dbReference>
<dbReference type="PANTHER" id="PTHR24422:SF19">
    <property type="entry name" value="CHEMOTAXIS PROTEIN METHYLTRANSFERASE"/>
    <property type="match status" value="1"/>
</dbReference>
<evidence type="ECO:0000313" key="6">
    <source>
        <dbReference type="Proteomes" id="UP001275436"/>
    </source>
</evidence>
<evidence type="ECO:0000256" key="1">
    <source>
        <dbReference type="ARBA" id="ARBA00022603"/>
    </source>
</evidence>
<keyword evidence="3" id="KW-0949">S-adenosyl-L-methionine</keyword>
<feature type="domain" description="CheR-type methyltransferase" evidence="4">
    <location>
        <begin position="1"/>
        <end position="258"/>
    </location>
</feature>
<name>A0ABQ5THU3_9BACI</name>
<gene>
    <name evidence="5" type="primary">cheR</name>
    <name evidence="5" type="ORF">MACH08_22250</name>
</gene>
<evidence type="ECO:0000259" key="4">
    <source>
        <dbReference type="PROSITE" id="PS50123"/>
    </source>
</evidence>
<evidence type="ECO:0000256" key="2">
    <source>
        <dbReference type="ARBA" id="ARBA00022679"/>
    </source>
</evidence>
<dbReference type="GO" id="GO:0032259">
    <property type="term" value="P:methylation"/>
    <property type="evidence" value="ECO:0007669"/>
    <property type="project" value="UniProtKB-KW"/>
</dbReference>
<dbReference type="InterPro" id="IPR029063">
    <property type="entry name" value="SAM-dependent_MTases_sf"/>
</dbReference>
<dbReference type="Gene3D" id="3.40.50.150">
    <property type="entry name" value="Vaccinia Virus protein VP39"/>
    <property type="match status" value="1"/>
</dbReference>
<dbReference type="InterPro" id="IPR022641">
    <property type="entry name" value="CheR_N"/>
</dbReference>
<organism evidence="5 6">
    <name type="scientific">Oceanobacillus kimchii</name>
    <dbReference type="NCBI Taxonomy" id="746691"/>
    <lineage>
        <taxon>Bacteria</taxon>
        <taxon>Bacillati</taxon>
        <taxon>Bacillota</taxon>
        <taxon>Bacilli</taxon>
        <taxon>Bacillales</taxon>
        <taxon>Bacillaceae</taxon>
        <taxon>Oceanobacillus</taxon>
    </lineage>
</organism>
<dbReference type="PRINTS" id="PR00996">
    <property type="entry name" value="CHERMTFRASE"/>
</dbReference>
<dbReference type="GO" id="GO:0008168">
    <property type="term" value="F:methyltransferase activity"/>
    <property type="evidence" value="ECO:0007669"/>
    <property type="project" value="UniProtKB-KW"/>
</dbReference>
<dbReference type="PANTHER" id="PTHR24422">
    <property type="entry name" value="CHEMOTAXIS PROTEIN METHYLTRANSFERASE"/>
    <property type="match status" value="1"/>
</dbReference>
<dbReference type="InterPro" id="IPR022642">
    <property type="entry name" value="CheR_C"/>
</dbReference>
<evidence type="ECO:0000256" key="3">
    <source>
        <dbReference type="ARBA" id="ARBA00022691"/>
    </source>
</evidence>